<feature type="domain" description="ABC transporter" evidence="8">
    <location>
        <begin position="18"/>
        <end position="262"/>
    </location>
</feature>
<dbReference type="Proteomes" id="UP000199370">
    <property type="component" value="Unassembled WGS sequence"/>
</dbReference>
<comment type="similarity">
    <text evidence="1">Belongs to the ABC transporter superfamily.</text>
</comment>
<dbReference type="PROSITE" id="PS50893">
    <property type="entry name" value="ABC_TRANSPORTER_2"/>
    <property type="match status" value="1"/>
</dbReference>
<keyword evidence="5" id="KW-0029">Amino-acid transport</keyword>
<evidence type="ECO:0000256" key="7">
    <source>
        <dbReference type="ARBA" id="ARBA00072811"/>
    </source>
</evidence>
<dbReference type="InterPro" id="IPR052156">
    <property type="entry name" value="BCAA_Transport_ATP-bd_LivF"/>
</dbReference>
<dbReference type="GO" id="GO:0015807">
    <property type="term" value="P:L-amino acid transport"/>
    <property type="evidence" value="ECO:0007669"/>
    <property type="project" value="TreeGrafter"/>
</dbReference>
<dbReference type="Pfam" id="PF12399">
    <property type="entry name" value="BCA_ABC_TP_C"/>
    <property type="match status" value="1"/>
</dbReference>
<dbReference type="EMBL" id="FNIA01000029">
    <property type="protein sequence ID" value="SDN36522.1"/>
    <property type="molecule type" value="Genomic_DNA"/>
</dbReference>
<dbReference type="InterPro" id="IPR032823">
    <property type="entry name" value="BCA_ABC_TP_C"/>
</dbReference>
<evidence type="ECO:0000256" key="1">
    <source>
        <dbReference type="ARBA" id="ARBA00005417"/>
    </source>
</evidence>
<keyword evidence="4 9" id="KW-0067">ATP-binding</keyword>
<dbReference type="OrthoDB" id="44250at2157"/>
<evidence type="ECO:0000256" key="3">
    <source>
        <dbReference type="ARBA" id="ARBA00022741"/>
    </source>
</evidence>
<dbReference type="PANTHER" id="PTHR43820:SF4">
    <property type="entry name" value="HIGH-AFFINITY BRANCHED-CHAIN AMINO ACID TRANSPORT ATP-BINDING PROTEIN LIVF"/>
    <property type="match status" value="1"/>
</dbReference>
<dbReference type="GO" id="GO:0016887">
    <property type="term" value="F:ATP hydrolysis activity"/>
    <property type="evidence" value="ECO:0007669"/>
    <property type="project" value="InterPro"/>
</dbReference>
<evidence type="ECO:0000256" key="2">
    <source>
        <dbReference type="ARBA" id="ARBA00022448"/>
    </source>
</evidence>
<dbReference type="STRING" id="996166.SAMN05192554_12936"/>
<dbReference type="PROSITE" id="PS00211">
    <property type="entry name" value="ABC_TRANSPORTER_1"/>
    <property type="match status" value="1"/>
</dbReference>
<keyword evidence="3" id="KW-0547">Nucleotide-binding</keyword>
<dbReference type="SUPFAM" id="SSF52540">
    <property type="entry name" value="P-loop containing nucleoside triphosphate hydrolases"/>
    <property type="match status" value="1"/>
</dbReference>
<dbReference type="InterPro" id="IPR027417">
    <property type="entry name" value="P-loop_NTPase"/>
</dbReference>
<evidence type="ECO:0000259" key="8">
    <source>
        <dbReference type="PROSITE" id="PS50893"/>
    </source>
</evidence>
<protein>
    <recommendedName>
        <fullName evidence="7">Probable branched-chain amino acid transport ATP-binding protein LivG</fullName>
    </recommendedName>
</protein>
<organism evidence="9 10">
    <name type="scientific">Haloarchaeobius iranensis</name>
    <dbReference type="NCBI Taxonomy" id="996166"/>
    <lineage>
        <taxon>Archaea</taxon>
        <taxon>Methanobacteriati</taxon>
        <taxon>Methanobacteriota</taxon>
        <taxon>Stenosarchaea group</taxon>
        <taxon>Halobacteria</taxon>
        <taxon>Halobacteriales</taxon>
        <taxon>Halorubellaceae</taxon>
        <taxon>Haloarchaeobius</taxon>
    </lineage>
</organism>
<reference evidence="9 10" key="1">
    <citation type="submission" date="2016-10" db="EMBL/GenBank/DDBJ databases">
        <authorList>
            <person name="de Groot N.N."/>
        </authorList>
    </citation>
    <scope>NUCLEOTIDE SEQUENCE [LARGE SCALE GENOMIC DNA]</scope>
    <source>
        <strain evidence="10">EB21,IBRC-M 10013,KCTC 4048</strain>
    </source>
</reference>
<evidence type="ECO:0000256" key="6">
    <source>
        <dbReference type="ARBA" id="ARBA00056071"/>
    </source>
</evidence>
<comment type="function">
    <text evidence="6">Probable component of a branched-chain amino-acid transport system.</text>
</comment>
<dbReference type="CDD" id="cd03219">
    <property type="entry name" value="ABC_Mj1267_LivG_branched"/>
    <property type="match status" value="1"/>
</dbReference>
<evidence type="ECO:0000256" key="4">
    <source>
        <dbReference type="ARBA" id="ARBA00022840"/>
    </source>
</evidence>
<dbReference type="GO" id="GO:0005524">
    <property type="term" value="F:ATP binding"/>
    <property type="evidence" value="ECO:0007669"/>
    <property type="project" value="UniProtKB-KW"/>
</dbReference>
<dbReference type="FunFam" id="3.40.50.300:FF:000421">
    <property type="entry name" value="Branched-chain amino acid ABC transporter ATP-binding protein"/>
    <property type="match status" value="1"/>
</dbReference>
<gene>
    <name evidence="9" type="ORF">SAMN05192554_12936</name>
</gene>
<proteinExistence type="inferred from homology"/>
<dbReference type="GO" id="GO:0015658">
    <property type="term" value="F:branched-chain amino acid transmembrane transporter activity"/>
    <property type="evidence" value="ECO:0007669"/>
    <property type="project" value="TreeGrafter"/>
</dbReference>
<keyword evidence="2" id="KW-0813">Transport</keyword>
<name>A0A1H0ASQ1_9EURY</name>
<dbReference type="RefSeq" id="WP_089736113.1">
    <property type="nucleotide sequence ID" value="NZ_FNIA01000029.1"/>
</dbReference>
<evidence type="ECO:0000313" key="9">
    <source>
        <dbReference type="EMBL" id="SDN36522.1"/>
    </source>
</evidence>
<keyword evidence="10" id="KW-1185">Reference proteome</keyword>
<dbReference type="PANTHER" id="PTHR43820">
    <property type="entry name" value="HIGH-AFFINITY BRANCHED-CHAIN AMINO ACID TRANSPORT ATP-BINDING PROTEIN LIVF"/>
    <property type="match status" value="1"/>
</dbReference>
<accession>A0A1H0ASQ1</accession>
<dbReference type="InterPro" id="IPR017871">
    <property type="entry name" value="ABC_transporter-like_CS"/>
</dbReference>
<dbReference type="InterPro" id="IPR003593">
    <property type="entry name" value="AAA+_ATPase"/>
</dbReference>
<sequence>MATADDTTATFGGGEPVLETKGLTRRFGELVAVDDLDIEVGQGEFRSIIGPNGAGKTTLFNLISGALLPSEGSVVFEGEDVSQLRPHQRVHRGIGRSFQITNVFGGLTVRENVRLAAQAAIRERSPFENAFRHKDSFGDLNDRTDDVLARIGLDGRGHEQASTLAYGDRRRLEIGLVLATDPQLVMLDEPTAGMSAEETRATMELIGDVLGDRTVLLIEHDIELVMNASDRITVLNRGEELATGPPAAVAENEQVQQAYLGGGVL</sequence>
<evidence type="ECO:0000256" key="5">
    <source>
        <dbReference type="ARBA" id="ARBA00022970"/>
    </source>
</evidence>
<dbReference type="Pfam" id="PF00005">
    <property type="entry name" value="ABC_tran"/>
    <property type="match status" value="1"/>
</dbReference>
<dbReference type="SMART" id="SM00382">
    <property type="entry name" value="AAA"/>
    <property type="match status" value="1"/>
</dbReference>
<dbReference type="InterPro" id="IPR003439">
    <property type="entry name" value="ABC_transporter-like_ATP-bd"/>
</dbReference>
<dbReference type="AlphaFoldDB" id="A0A1H0ASQ1"/>
<evidence type="ECO:0000313" key="10">
    <source>
        <dbReference type="Proteomes" id="UP000199370"/>
    </source>
</evidence>
<dbReference type="Gene3D" id="3.40.50.300">
    <property type="entry name" value="P-loop containing nucleotide triphosphate hydrolases"/>
    <property type="match status" value="1"/>
</dbReference>